<proteinExistence type="predicted"/>
<organism evidence="5 6">
    <name type="scientific">Pseudonocardia aurantiaca</name>
    <dbReference type="NCBI Taxonomy" id="75290"/>
    <lineage>
        <taxon>Bacteria</taxon>
        <taxon>Bacillati</taxon>
        <taxon>Actinomycetota</taxon>
        <taxon>Actinomycetes</taxon>
        <taxon>Pseudonocardiales</taxon>
        <taxon>Pseudonocardiaceae</taxon>
        <taxon>Pseudonocardia</taxon>
    </lineage>
</organism>
<evidence type="ECO:0000256" key="2">
    <source>
        <dbReference type="ARBA" id="ARBA00022840"/>
    </source>
</evidence>
<dbReference type="InterPro" id="IPR002078">
    <property type="entry name" value="Sigma_54_int"/>
</dbReference>
<dbReference type="Proteomes" id="UP001597145">
    <property type="component" value="Unassembled WGS sequence"/>
</dbReference>
<dbReference type="InterPro" id="IPR009057">
    <property type="entry name" value="Homeodomain-like_sf"/>
</dbReference>
<keyword evidence="6" id="KW-1185">Reference proteome</keyword>
<gene>
    <name evidence="5" type="ORF">ACFSCY_36610</name>
</gene>
<dbReference type="Gene3D" id="3.30.450.40">
    <property type="match status" value="1"/>
</dbReference>
<dbReference type="EMBL" id="JBHUCP010000047">
    <property type="protein sequence ID" value="MFD1534949.1"/>
    <property type="molecule type" value="Genomic_DNA"/>
</dbReference>
<reference evidence="6" key="1">
    <citation type="journal article" date="2019" name="Int. J. Syst. Evol. Microbiol.">
        <title>The Global Catalogue of Microorganisms (GCM) 10K type strain sequencing project: providing services to taxonomists for standard genome sequencing and annotation.</title>
        <authorList>
            <consortium name="The Broad Institute Genomics Platform"/>
            <consortium name="The Broad Institute Genome Sequencing Center for Infectious Disease"/>
            <person name="Wu L."/>
            <person name="Ma J."/>
        </authorList>
    </citation>
    <scope>NUCLEOTIDE SEQUENCE [LARGE SCALE GENOMIC DNA]</scope>
    <source>
        <strain evidence="6">JCM 12165</strain>
    </source>
</reference>
<evidence type="ECO:0000313" key="5">
    <source>
        <dbReference type="EMBL" id="MFD1534949.1"/>
    </source>
</evidence>
<evidence type="ECO:0000256" key="1">
    <source>
        <dbReference type="ARBA" id="ARBA00022741"/>
    </source>
</evidence>
<accession>A0ABW4FWN0</accession>
<dbReference type="InterPro" id="IPR058031">
    <property type="entry name" value="AAA_lid_NorR"/>
</dbReference>
<dbReference type="PROSITE" id="PS50045">
    <property type="entry name" value="SIGMA54_INTERACT_4"/>
    <property type="match status" value="1"/>
</dbReference>
<dbReference type="PANTHER" id="PTHR32071:SF122">
    <property type="entry name" value="SIGMA FACTOR"/>
    <property type="match status" value="1"/>
</dbReference>
<dbReference type="InterPro" id="IPR029016">
    <property type="entry name" value="GAF-like_dom_sf"/>
</dbReference>
<keyword evidence="2" id="KW-0067">ATP-binding</keyword>
<evidence type="ECO:0000259" key="4">
    <source>
        <dbReference type="PROSITE" id="PS50045"/>
    </source>
</evidence>
<dbReference type="RefSeq" id="WP_343982623.1">
    <property type="nucleotide sequence ID" value="NZ_BAAAJG010000015.1"/>
</dbReference>
<feature type="domain" description="Sigma-54 factor interaction" evidence="4">
    <location>
        <begin position="342"/>
        <end position="407"/>
    </location>
</feature>
<keyword evidence="1" id="KW-0547">Nucleotide-binding</keyword>
<dbReference type="Gene3D" id="1.10.10.60">
    <property type="entry name" value="Homeodomain-like"/>
    <property type="match status" value="1"/>
</dbReference>
<protein>
    <submittedName>
        <fullName evidence="5">Helix-turn-helix domain-containing protein</fullName>
    </submittedName>
</protein>
<feature type="region of interest" description="Disordered" evidence="3">
    <location>
        <begin position="1"/>
        <end position="24"/>
    </location>
</feature>
<evidence type="ECO:0000313" key="6">
    <source>
        <dbReference type="Proteomes" id="UP001597145"/>
    </source>
</evidence>
<dbReference type="SUPFAM" id="SSF46689">
    <property type="entry name" value="Homeodomain-like"/>
    <property type="match status" value="1"/>
</dbReference>
<comment type="caution">
    <text evidence="5">The sequence shown here is derived from an EMBL/GenBank/DDBJ whole genome shotgun (WGS) entry which is preliminary data.</text>
</comment>
<name>A0ABW4FWN0_9PSEU</name>
<sequence>MSSPQQGDVGASGPPASPRLSASWRRSEVYGAPHDAVSPAFTGSVDNESLFFDCGRQVLGGLHESLAGEPVSIMLTNADGVVLVRFCAERALVAALDDTYLAPGFAFSEREAGTNGLGLALADRAPSLVRGAEHYCTSLRSYTCAAVPVTDPVNGRLLGSVNLTTWSDKSDALLLPLTQAAAGHTAALMLARGRGAEPRPAPRGEVFRVYTPPGEDAAPNLSEAWVAAARELEAALAAGASVGVVGEAGVGKAALLTEALRRVRGQHRILHVRPPDARGADAWLALWTPELGKPDTSVIAGRVDALPSWAADELAMIVAQRERGSLAVTALDAGAVPAALSRLVDLVVELAPLRHRRQDVLPLTIHFARRMTGRAVHFTPAAAQALNSYDWPGNAEQLRRVVRDAANRASVVDVRHLAPEVLCSTGRVLSRIETVERDEIVRCLAEPGMTVTRAAERLGISRATAYRRVAHYGIRIPD</sequence>
<evidence type="ECO:0000256" key="3">
    <source>
        <dbReference type="SAM" id="MobiDB-lite"/>
    </source>
</evidence>
<dbReference type="Pfam" id="PF25601">
    <property type="entry name" value="AAA_lid_14"/>
    <property type="match status" value="1"/>
</dbReference>
<dbReference type="InterPro" id="IPR027417">
    <property type="entry name" value="P-loop_NTPase"/>
</dbReference>
<dbReference type="Gene3D" id="1.10.8.60">
    <property type="match status" value="1"/>
</dbReference>
<dbReference type="SUPFAM" id="SSF52540">
    <property type="entry name" value="P-loop containing nucleoside triphosphate hydrolases"/>
    <property type="match status" value="1"/>
</dbReference>
<dbReference type="Pfam" id="PF13384">
    <property type="entry name" value="HTH_23"/>
    <property type="match status" value="1"/>
</dbReference>
<dbReference type="PANTHER" id="PTHR32071">
    <property type="entry name" value="TRANSCRIPTIONAL REGULATORY PROTEIN"/>
    <property type="match status" value="1"/>
</dbReference>